<dbReference type="Pfam" id="PF13649">
    <property type="entry name" value="Methyltransf_25"/>
    <property type="match status" value="1"/>
</dbReference>
<proteinExistence type="predicted"/>
<dbReference type="InterPro" id="IPR029063">
    <property type="entry name" value="SAM-dependent_MTases_sf"/>
</dbReference>
<feature type="domain" description="Methyltransferase" evidence="4">
    <location>
        <begin position="62"/>
        <end position="148"/>
    </location>
</feature>
<evidence type="ECO:0000256" key="2">
    <source>
        <dbReference type="ARBA" id="ARBA00022679"/>
    </source>
</evidence>
<comment type="caution">
    <text evidence="5">The sequence shown here is derived from an EMBL/GenBank/DDBJ whole genome shotgun (WGS) entry which is preliminary data.</text>
</comment>
<dbReference type="InterPro" id="IPR041698">
    <property type="entry name" value="Methyltransf_25"/>
</dbReference>
<keyword evidence="2" id="KW-0808">Transferase</keyword>
<dbReference type="Gene3D" id="3.40.50.150">
    <property type="entry name" value="Vaccinia Virus protein VP39"/>
    <property type="match status" value="1"/>
</dbReference>
<dbReference type="Proteomes" id="UP001500325">
    <property type="component" value="Unassembled WGS sequence"/>
</dbReference>
<evidence type="ECO:0000256" key="1">
    <source>
        <dbReference type="ARBA" id="ARBA00022603"/>
    </source>
</evidence>
<keyword evidence="6" id="KW-1185">Reference proteome</keyword>
<reference evidence="6" key="1">
    <citation type="journal article" date="2019" name="Int. J. Syst. Evol. Microbiol.">
        <title>The Global Catalogue of Microorganisms (GCM) 10K type strain sequencing project: providing services to taxonomists for standard genome sequencing and annotation.</title>
        <authorList>
            <consortium name="The Broad Institute Genomics Platform"/>
            <consortium name="The Broad Institute Genome Sequencing Center for Infectious Disease"/>
            <person name="Wu L."/>
            <person name="Ma J."/>
        </authorList>
    </citation>
    <scope>NUCLEOTIDE SEQUENCE [LARGE SCALE GENOMIC DNA]</scope>
    <source>
        <strain evidence="6">JCM 18055</strain>
    </source>
</reference>
<dbReference type="GO" id="GO:0008168">
    <property type="term" value="F:methyltransferase activity"/>
    <property type="evidence" value="ECO:0007669"/>
    <property type="project" value="UniProtKB-KW"/>
</dbReference>
<dbReference type="PANTHER" id="PTHR43464">
    <property type="entry name" value="METHYLTRANSFERASE"/>
    <property type="match status" value="1"/>
</dbReference>
<name>A0ABP8WB10_9PSEU</name>
<dbReference type="PANTHER" id="PTHR43464:SF19">
    <property type="entry name" value="UBIQUINONE BIOSYNTHESIS O-METHYLTRANSFERASE, MITOCHONDRIAL"/>
    <property type="match status" value="1"/>
</dbReference>
<evidence type="ECO:0000313" key="5">
    <source>
        <dbReference type="EMBL" id="GAA4685727.1"/>
    </source>
</evidence>
<sequence>MPFAHRGVGVSGADRERWDARHAAVGPGAPMPPDGLRGRLELLPGGASPTDRGGLPGGGRALDVACGRGAVAVWLAQRRFAVDAVDVSATGLAAARTLAESERVAVRFLEADLDAGLPVAGPYDLVVCQRYRDPTLYPALAAALAPGGLLVLTVLSEVGDEGGRFRAPAGELAGAFPQLETLDHREGGGEATLLARRP</sequence>
<keyword evidence="3" id="KW-0949">S-adenosyl-L-methionine</keyword>
<gene>
    <name evidence="5" type="ORF">GCM10023215_21250</name>
</gene>
<dbReference type="GO" id="GO:0032259">
    <property type="term" value="P:methylation"/>
    <property type="evidence" value="ECO:0007669"/>
    <property type="project" value="UniProtKB-KW"/>
</dbReference>
<accession>A0ABP8WB10</accession>
<keyword evidence="1 5" id="KW-0489">Methyltransferase</keyword>
<evidence type="ECO:0000313" key="6">
    <source>
        <dbReference type="Proteomes" id="UP001500325"/>
    </source>
</evidence>
<organism evidence="5 6">
    <name type="scientific">Pseudonocardia yuanmonensis</name>
    <dbReference type="NCBI Taxonomy" id="1095914"/>
    <lineage>
        <taxon>Bacteria</taxon>
        <taxon>Bacillati</taxon>
        <taxon>Actinomycetota</taxon>
        <taxon>Actinomycetes</taxon>
        <taxon>Pseudonocardiales</taxon>
        <taxon>Pseudonocardiaceae</taxon>
        <taxon>Pseudonocardia</taxon>
    </lineage>
</organism>
<dbReference type="SUPFAM" id="SSF53335">
    <property type="entry name" value="S-adenosyl-L-methionine-dependent methyltransferases"/>
    <property type="match status" value="1"/>
</dbReference>
<dbReference type="EMBL" id="BAABIC010000006">
    <property type="protein sequence ID" value="GAA4685727.1"/>
    <property type="molecule type" value="Genomic_DNA"/>
</dbReference>
<dbReference type="CDD" id="cd02440">
    <property type="entry name" value="AdoMet_MTases"/>
    <property type="match status" value="1"/>
</dbReference>
<evidence type="ECO:0000259" key="4">
    <source>
        <dbReference type="Pfam" id="PF13649"/>
    </source>
</evidence>
<protein>
    <submittedName>
        <fullName evidence="5">Class I SAM-dependent methyltransferase</fullName>
    </submittedName>
</protein>
<evidence type="ECO:0000256" key="3">
    <source>
        <dbReference type="ARBA" id="ARBA00022691"/>
    </source>
</evidence>